<dbReference type="Proteomes" id="UP000001075">
    <property type="component" value="Unassembled WGS sequence"/>
</dbReference>
<evidence type="ECO:0000313" key="1">
    <source>
        <dbReference type="EMBL" id="EGW14076.1"/>
    </source>
</evidence>
<gene>
    <name evidence="1" type="ORF">I79_021325</name>
</gene>
<name>G3ICD2_CRIGR</name>
<accession>G3ICD2</accession>
<protein>
    <submittedName>
        <fullName evidence="1">Uncharacterized protein</fullName>
    </submittedName>
</protein>
<sequence length="64" mass="7693">MVQYLHRRLKDSWNHGAPNQHVGYGTRIQDTWNTLHTCRPIYKIKSILFWWIIWSNPLQSISSV</sequence>
<dbReference type="AlphaFoldDB" id="G3ICD2"/>
<reference evidence="2" key="1">
    <citation type="journal article" date="2011" name="Nat. Biotechnol.">
        <title>The genomic sequence of the Chinese hamster ovary (CHO)-K1 cell line.</title>
        <authorList>
            <person name="Xu X."/>
            <person name="Nagarajan H."/>
            <person name="Lewis N.E."/>
            <person name="Pan S."/>
            <person name="Cai Z."/>
            <person name="Liu X."/>
            <person name="Chen W."/>
            <person name="Xie M."/>
            <person name="Wang W."/>
            <person name="Hammond S."/>
            <person name="Andersen M.R."/>
            <person name="Neff N."/>
            <person name="Passarelli B."/>
            <person name="Koh W."/>
            <person name="Fan H.C."/>
            <person name="Wang J."/>
            <person name="Gui Y."/>
            <person name="Lee K.H."/>
            <person name="Betenbaugh M.J."/>
            <person name="Quake S.R."/>
            <person name="Famili I."/>
            <person name="Palsson B.O."/>
            <person name="Wang J."/>
        </authorList>
    </citation>
    <scope>NUCLEOTIDE SEQUENCE [LARGE SCALE GENOMIC DNA]</scope>
    <source>
        <strain evidence="2">CHO K1 cell line</strain>
    </source>
</reference>
<evidence type="ECO:0000313" key="2">
    <source>
        <dbReference type="Proteomes" id="UP000001075"/>
    </source>
</evidence>
<dbReference type="InParanoid" id="G3ICD2"/>
<proteinExistence type="predicted"/>
<organism evidence="1 2">
    <name type="scientific">Cricetulus griseus</name>
    <name type="common">Chinese hamster</name>
    <name type="synonym">Cricetulus barabensis griseus</name>
    <dbReference type="NCBI Taxonomy" id="10029"/>
    <lineage>
        <taxon>Eukaryota</taxon>
        <taxon>Metazoa</taxon>
        <taxon>Chordata</taxon>
        <taxon>Craniata</taxon>
        <taxon>Vertebrata</taxon>
        <taxon>Euteleostomi</taxon>
        <taxon>Mammalia</taxon>
        <taxon>Eutheria</taxon>
        <taxon>Euarchontoglires</taxon>
        <taxon>Glires</taxon>
        <taxon>Rodentia</taxon>
        <taxon>Myomorpha</taxon>
        <taxon>Muroidea</taxon>
        <taxon>Cricetidae</taxon>
        <taxon>Cricetinae</taxon>
        <taxon>Cricetulus</taxon>
    </lineage>
</organism>
<dbReference type="EMBL" id="JH001909">
    <property type="protein sequence ID" value="EGW14076.1"/>
    <property type="molecule type" value="Genomic_DNA"/>
</dbReference>